<proteinExistence type="predicted"/>
<evidence type="ECO:0000313" key="1">
    <source>
        <dbReference type="EMBL" id="KKL82428.1"/>
    </source>
</evidence>
<name>A0A0F9F822_9ZZZZ</name>
<accession>A0A0F9F822</accession>
<gene>
    <name evidence="1" type="ORF">LCGC14_1984850</name>
</gene>
<protein>
    <submittedName>
        <fullName evidence="1">Uncharacterized protein</fullName>
    </submittedName>
</protein>
<reference evidence="1" key="1">
    <citation type="journal article" date="2015" name="Nature">
        <title>Complex archaea that bridge the gap between prokaryotes and eukaryotes.</title>
        <authorList>
            <person name="Spang A."/>
            <person name="Saw J.H."/>
            <person name="Jorgensen S.L."/>
            <person name="Zaremba-Niedzwiedzka K."/>
            <person name="Martijn J."/>
            <person name="Lind A.E."/>
            <person name="van Eijk R."/>
            <person name="Schleper C."/>
            <person name="Guy L."/>
            <person name="Ettema T.J."/>
        </authorList>
    </citation>
    <scope>NUCLEOTIDE SEQUENCE</scope>
</reference>
<comment type="caution">
    <text evidence="1">The sequence shown here is derived from an EMBL/GenBank/DDBJ whole genome shotgun (WGS) entry which is preliminary data.</text>
</comment>
<sequence length="224" mass="26346">MEQAGASGSRYLLPKEIKMDTSTKLSKDFLKLLDLVRGKDEERQVVLTRIYCKDNVLYSTNSRLLIRCDLKHKDLPKYDLGNGFYEVSGQYLVKDKDFEGLYPDVEHILNTQYEKCFQVSEEYIAYLDFIHTITFNSIFIDFVKFEKQFKQIFKGTNFKVYFINGEKQVLIECDYVVQHIANTMYSPIQVILSPMKYNLEKPVSLVNYNPVREPRQEPVMEIAR</sequence>
<dbReference type="AlphaFoldDB" id="A0A0F9F822"/>
<dbReference type="EMBL" id="LAZR01022280">
    <property type="protein sequence ID" value="KKL82428.1"/>
    <property type="molecule type" value="Genomic_DNA"/>
</dbReference>
<organism evidence="1">
    <name type="scientific">marine sediment metagenome</name>
    <dbReference type="NCBI Taxonomy" id="412755"/>
    <lineage>
        <taxon>unclassified sequences</taxon>
        <taxon>metagenomes</taxon>
        <taxon>ecological metagenomes</taxon>
    </lineage>
</organism>